<comment type="caution">
    <text evidence="7">The sequence shown here is derived from an EMBL/GenBank/DDBJ whole genome shotgun (WGS) entry which is preliminary data.</text>
</comment>
<dbReference type="CDD" id="cd13132">
    <property type="entry name" value="MATE_eukaryotic"/>
    <property type="match status" value="1"/>
</dbReference>
<protein>
    <recommendedName>
        <fullName evidence="6">Protein DETOXIFICATION</fullName>
    </recommendedName>
    <alternativeName>
        <fullName evidence="6">Multidrug and toxic compound extrusion protein</fullName>
    </alternativeName>
</protein>
<feature type="transmembrane region" description="Helical" evidence="6">
    <location>
        <begin position="409"/>
        <end position="429"/>
    </location>
</feature>
<reference evidence="7" key="2">
    <citation type="submission" date="2020-08" db="EMBL/GenBank/DDBJ databases">
        <title>Plant Genome Project.</title>
        <authorList>
            <person name="Zhang R.-G."/>
        </authorList>
    </citation>
    <scope>NUCLEOTIDE SEQUENCE</scope>
    <source>
        <strain evidence="7">Huo1</strain>
        <tissue evidence="7">Leaf</tissue>
    </source>
</reference>
<evidence type="ECO:0000256" key="1">
    <source>
        <dbReference type="ARBA" id="ARBA00004141"/>
    </source>
</evidence>
<dbReference type="GO" id="GO:0016020">
    <property type="term" value="C:membrane"/>
    <property type="evidence" value="ECO:0007669"/>
    <property type="project" value="UniProtKB-SubCell"/>
</dbReference>
<dbReference type="GO" id="GO:0042910">
    <property type="term" value="F:xenobiotic transmembrane transporter activity"/>
    <property type="evidence" value="ECO:0007669"/>
    <property type="project" value="InterPro"/>
</dbReference>
<dbReference type="GO" id="GO:0015297">
    <property type="term" value="F:antiporter activity"/>
    <property type="evidence" value="ECO:0007669"/>
    <property type="project" value="InterPro"/>
</dbReference>
<dbReference type="AlphaFoldDB" id="A0A8X9A1B0"/>
<evidence type="ECO:0000256" key="3">
    <source>
        <dbReference type="ARBA" id="ARBA00022692"/>
    </source>
</evidence>
<accession>A0A8X9A1B0</accession>
<comment type="similarity">
    <text evidence="2 6">Belongs to the multi antimicrobial extrusion (MATE) (TC 2.A.66.1) family.</text>
</comment>
<sequence length="487" mass="51305">MPSSPLLRTQRSAQIISDFHGCSRLSFKEVIVEMKMLYTIAFPMIITGLLIYGKSFISMLFLGNLGKDALAGGSLAIAIANISGYSILYGLALGMEPISSQAFGAKQWPLLSQTLYRTLLLLSLACIPISILWLNIHPFLLFFNLDSSISAAATPYLAFSLPSLLFQSLINPLKIYLRAQNIISPIMSSAAVALAFHVPTAYLLVAHLRLGVPGVALASAAADLAQLITLLSHVDNLSSLSGGSCAATAKEWQALLKLAMPSCAAVCLEWWWYEIMILLAGVLPDAAEAVACMGILIQATSLAYVFPSTLGLAASVRVGNELGAGQPGRARGASLVAVACAAATSLATSSSMLAVAGAWGRAFTDDKAVAALTAALMPVVGLCELGNYPQTTGCGVLRGSARVSLSANINVGSFYGVGLPLAIWMGFVLEMGLLGLWLGLLGAQIVCALLMVWILSTTDWVVEAHRARQLIGMEFEDQGLASIKTFS</sequence>
<evidence type="ECO:0000256" key="5">
    <source>
        <dbReference type="ARBA" id="ARBA00023136"/>
    </source>
</evidence>
<gene>
    <name evidence="7" type="ORF">SASPL_115098</name>
</gene>
<dbReference type="PANTHER" id="PTHR11206">
    <property type="entry name" value="MULTIDRUG RESISTANCE PROTEIN"/>
    <property type="match status" value="1"/>
</dbReference>
<keyword evidence="4 6" id="KW-1133">Transmembrane helix</keyword>
<dbReference type="OrthoDB" id="2126698at2759"/>
<dbReference type="NCBIfam" id="TIGR00797">
    <property type="entry name" value="matE"/>
    <property type="match status" value="1"/>
</dbReference>
<feature type="transmembrane region" description="Helical" evidence="6">
    <location>
        <begin position="368"/>
        <end position="388"/>
    </location>
</feature>
<feature type="transmembrane region" description="Helical" evidence="6">
    <location>
        <begin position="114"/>
        <end position="136"/>
    </location>
</feature>
<dbReference type="EMBL" id="PNBA02000005">
    <property type="protein sequence ID" value="KAG6424678.1"/>
    <property type="molecule type" value="Genomic_DNA"/>
</dbReference>
<keyword evidence="5 6" id="KW-0472">Membrane</keyword>
<organism evidence="7">
    <name type="scientific">Salvia splendens</name>
    <name type="common">Scarlet sage</name>
    <dbReference type="NCBI Taxonomy" id="180675"/>
    <lineage>
        <taxon>Eukaryota</taxon>
        <taxon>Viridiplantae</taxon>
        <taxon>Streptophyta</taxon>
        <taxon>Embryophyta</taxon>
        <taxon>Tracheophyta</taxon>
        <taxon>Spermatophyta</taxon>
        <taxon>Magnoliopsida</taxon>
        <taxon>eudicotyledons</taxon>
        <taxon>Gunneridae</taxon>
        <taxon>Pentapetalae</taxon>
        <taxon>asterids</taxon>
        <taxon>lamiids</taxon>
        <taxon>Lamiales</taxon>
        <taxon>Lamiaceae</taxon>
        <taxon>Nepetoideae</taxon>
        <taxon>Mentheae</taxon>
        <taxon>Salviinae</taxon>
        <taxon>Salvia</taxon>
        <taxon>Salvia subgen. Calosphace</taxon>
        <taxon>core Calosphace</taxon>
    </lineage>
</organism>
<dbReference type="Proteomes" id="UP000298416">
    <property type="component" value="Unassembled WGS sequence"/>
</dbReference>
<evidence type="ECO:0000256" key="4">
    <source>
        <dbReference type="ARBA" id="ARBA00022989"/>
    </source>
</evidence>
<dbReference type="InterPro" id="IPR002528">
    <property type="entry name" value="MATE_fam"/>
</dbReference>
<dbReference type="Pfam" id="PF01554">
    <property type="entry name" value="MatE"/>
    <property type="match status" value="2"/>
</dbReference>
<feature type="transmembrane region" description="Helical" evidence="6">
    <location>
        <begin position="69"/>
        <end position="93"/>
    </location>
</feature>
<feature type="transmembrane region" description="Helical" evidence="6">
    <location>
        <begin position="182"/>
        <end position="204"/>
    </location>
</feature>
<feature type="transmembrane region" description="Helical" evidence="6">
    <location>
        <begin position="148"/>
        <end position="170"/>
    </location>
</feature>
<comment type="subcellular location">
    <subcellularLocation>
        <location evidence="1">Membrane</location>
        <topology evidence="1">Multi-pass membrane protein</topology>
    </subcellularLocation>
</comment>
<name>A0A8X9A1B0_SALSN</name>
<feature type="transmembrane region" description="Helical" evidence="6">
    <location>
        <begin position="435"/>
        <end position="456"/>
    </location>
</feature>
<evidence type="ECO:0000256" key="6">
    <source>
        <dbReference type="RuleBase" id="RU004914"/>
    </source>
</evidence>
<feature type="transmembrane region" description="Helical" evidence="6">
    <location>
        <begin position="293"/>
        <end position="314"/>
    </location>
</feature>
<keyword evidence="8" id="KW-1185">Reference proteome</keyword>
<evidence type="ECO:0000313" key="7">
    <source>
        <dbReference type="EMBL" id="KAG6424678.1"/>
    </source>
</evidence>
<feature type="transmembrane region" description="Helical" evidence="6">
    <location>
        <begin position="36"/>
        <end position="57"/>
    </location>
</feature>
<feature type="transmembrane region" description="Helical" evidence="6">
    <location>
        <begin position="335"/>
        <end position="356"/>
    </location>
</feature>
<proteinExistence type="inferred from homology"/>
<reference evidence="7" key="1">
    <citation type="submission" date="2018-01" db="EMBL/GenBank/DDBJ databases">
        <authorList>
            <person name="Mao J.F."/>
        </authorList>
    </citation>
    <scope>NUCLEOTIDE SEQUENCE</scope>
    <source>
        <strain evidence="7">Huo1</strain>
        <tissue evidence="7">Leaf</tissue>
    </source>
</reference>
<dbReference type="GO" id="GO:1990961">
    <property type="term" value="P:xenobiotic detoxification by transmembrane export across the plasma membrane"/>
    <property type="evidence" value="ECO:0007669"/>
    <property type="project" value="InterPro"/>
</dbReference>
<keyword evidence="3 6" id="KW-0812">Transmembrane</keyword>
<evidence type="ECO:0000256" key="2">
    <source>
        <dbReference type="ARBA" id="ARBA00010199"/>
    </source>
</evidence>
<dbReference type="InterPro" id="IPR045069">
    <property type="entry name" value="MATE_euk"/>
</dbReference>
<evidence type="ECO:0000313" key="8">
    <source>
        <dbReference type="Proteomes" id="UP000298416"/>
    </source>
</evidence>